<proteinExistence type="predicted"/>
<sequence>MKEKADDLTSQELAEYAHSLGLYPPGYGPTMKPPIVLAWLPGMDYEQDGVLVWDVGEDDQDNDSEE</sequence>
<dbReference type="RefSeq" id="WP_142035721.1">
    <property type="nucleotide sequence ID" value="NZ_JBHTGS010000001.1"/>
</dbReference>
<name>A0A543ASP4_9ACTN</name>
<dbReference type="InParanoid" id="A0A543ASP4"/>
<accession>A0A543ASP4</accession>
<gene>
    <name evidence="1" type="ORF">FB566_1109</name>
</gene>
<dbReference type="EMBL" id="VFOW01000001">
    <property type="protein sequence ID" value="TQL75600.1"/>
    <property type="molecule type" value="Genomic_DNA"/>
</dbReference>
<evidence type="ECO:0000313" key="1">
    <source>
        <dbReference type="EMBL" id="TQL75600.1"/>
    </source>
</evidence>
<dbReference type="OrthoDB" id="5230201at2"/>
<protein>
    <submittedName>
        <fullName evidence="1">Uncharacterized protein</fullName>
    </submittedName>
</protein>
<dbReference type="Proteomes" id="UP000317043">
    <property type="component" value="Unassembled WGS sequence"/>
</dbReference>
<keyword evidence="2" id="KW-1185">Reference proteome</keyword>
<dbReference type="AlphaFoldDB" id="A0A543ASP4"/>
<reference evidence="1 2" key="1">
    <citation type="submission" date="2019-06" db="EMBL/GenBank/DDBJ databases">
        <title>Sequencing the genomes of 1000 actinobacteria strains.</title>
        <authorList>
            <person name="Klenk H.-P."/>
        </authorList>
    </citation>
    <scope>NUCLEOTIDE SEQUENCE [LARGE SCALE GENOMIC DNA]</scope>
    <source>
        <strain evidence="1 2">DSM 45928</strain>
    </source>
</reference>
<organism evidence="1 2">
    <name type="scientific">Stackebrandtia endophytica</name>
    <dbReference type="NCBI Taxonomy" id="1496996"/>
    <lineage>
        <taxon>Bacteria</taxon>
        <taxon>Bacillati</taxon>
        <taxon>Actinomycetota</taxon>
        <taxon>Actinomycetes</taxon>
        <taxon>Glycomycetales</taxon>
        <taxon>Glycomycetaceae</taxon>
        <taxon>Stackebrandtia</taxon>
    </lineage>
</organism>
<comment type="caution">
    <text evidence="1">The sequence shown here is derived from an EMBL/GenBank/DDBJ whole genome shotgun (WGS) entry which is preliminary data.</text>
</comment>
<evidence type="ECO:0000313" key="2">
    <source>
        <dbReference type="Proteomes" id="UP000317043"/>
    </source>
</evidence>